<name>A0A2A7SA95_BURGA</name>
<feature type="region of interest" description="Disordered" evidence="1">
    <location>
        <begin position="97"/>
        <end position="122"/>
    </location>
</feature>
<comment type="caution">
    <text evidence="2">The sequence shown here is derived from an EMBL/GenBank/DDBJ whole genome shotgun (WGS) entry which is preliminary data.</text>
</comment>
<organism evidence="2 3">
    <name type="scientific">Burkholderia gladioli</name>
    <name type="common">Pseudomonas marginata</name>
    <name type="synonym">Phytomonas marginata</name>
    <dbReference type="NCBI Taxonomy" id="28095"/>
    <lineage>
        <taxon>Bacteria</taxon>
        <taxon>Pseudomonadati</taxon>
        <taxon>Pseudomonadota</taxon>
        <taxon>Betaproteobacteria</taxon>
        <taxon>Burkholderiales</taxon>
        <taxon>Burkholderiaceae</taxon>
        <taxon>Burkholderia</taxon>
    </lineage>
</organism>
<reference evidence="3" key="1">
    <citation type="submission" date="2017-09" db="EMBL/GenBank/DDBJ databases">
        <title>FDA dAtabase for Regulatory Grade micrObial Sequences (FDA-ARGOS): Supporting development and validation of Infectious Disease Dx tests.</title>
        <authorList>
            <person name="Minogue T."/>
            <person name="Wolcott M."/>
            <person name="Wasieloski L."/>
            <person name="Aguilar W."/>
            <person name="Moore D."/>
            <person name="Tallon L."/>
            <person name="Sadzewicz L."/>
            <person name="Ott S."/>
            <person name="Zhao X."/>
            <person name="Nagaraj S."/>
            <person name="Vavikolanu K."/>
            <person name="Aluvathingal J."/>
            <person name="Nadendla S."/>
            <person name="Sichtig H."/>
        </authorList>
    </citation>
    <scope>NUCLEOTIDE SEQUENCE [LARGE SCALE GENOMIC DNA]</scope>
    <source>
        <strain evidence="3">FDAARGOS_390</strain>
    </source>
</reference>
<evidence type="ECO:0000313" key="3">
    <source>
        <dbReference type="Proteomes" id="UP000220629"/>
    </source>
</evidence>
<sequence>MTMPRIQLKATAPVTADRRHTLSLRTVVRYDRNAARPSTPILVGKYVVGRRPITDSLHTLYLILDEGDIAGTQISIPSEDDCAQAVKRLRDKKRAAAKTASMAIRKAKKRDNGQRQTARETA</sequence>
<proteinExistence type="predicted"/>
<dbReference type="Proteomes" id="UP000220629">
    <property type="component" value="Unassembled WGS sequence"/>
</dbReference>
<protein>
    <submittedName>
        <fullName evidence="2">Beta-hexosaminidase</fullName>
    </submittedName>
</protein>
<evidence type="ECO:0000256" key="1">
    <source>
        <dbReference type="SAM" id="MobiDB-lite"/>
    </source>
</evidence>
<accession>A0A2A7SA95</accession>
<dbReference type="EMBL" id="PDDY01000004">
    <property type="protein sequence ID" value="PEH40170.1"/>
    <property type="molecule type" value="Genomic_DNA"/>
</dbReference>
<feature type="compositionally biased region" description="Basic and acidic residues" evidence="1">
    <location>
        <begin position="110"/>
        <end position="122"/>
    </location>
</feature>
<gene>
    <name evidence="2" type="ORF">CRM94_22345</name>
</gene>
<evidence type="ECO:0000313" key="2">
    <source>
        <dbReference type="EMBL" id="PEH40170.1"/>
    </source>
</evidence>
<dbReference type="AlphaFoldDB" id="A0A2A7SA95"/>